<organism evidence="3 4">
    <name type="scientific">Labrys okinawensis</name>
    <dbReference type="NCBI Taxonomy" id="346911"/>
    <lineage>
        <taxon>Bacteria</taxon>
        <taxon>Pseudomonadati</taxon>
        <taxon>Pseudomonadota</taxon>
        <taxon>Alphaproteobacteria</taxon>
        <taxon>Hyphomicrobiales</taxon>
        <taxon>Xanthobacteraceae</taxon>
        <taxon>Labrys</taxon>
    </lineage>
</organism>
<name>A0A2S9QB99_9HYPH</name>
<dbReference type="AlphaFoldDB" id="A0A2S9QB99"/>
<dbReference type="RefSeq" id="WP_105862857.1">
    <property type="nucleotide sequence ID" value="NZ_PUEJ01000005.1"/>
</dbReference>
<keyword evidence="2" id="KW-1133">Transmembrane helix</keyword>
<feature type="coiled-coil region" evidence="1">
    <location>
        <begin position="82"/>
        <end position="109"/>
    </location>
</feature>
<evidence type="ECO:0000313" key="3">
    <source>
        <dbReference type="EMBL" id="PRH86626.1"/>
    </source>
</evidence>
<keyword evidence="2" id="KW-0812">Transmembrane</keyword>
<reference evidence="3 4" key="1">
    <citation type="submission" date="2018-02" db="EMBL/GenBank/DDBJ databases">
        <title>Whole genome sequencing of endophytic bacterium.</title>
        <authorList>
            <person name="Eedara R."/>
            <person name="Podile A.R."/>
        </authorList>
    </citation>
    <scope>NUCLEOTIDE SEQUENCE [LARGE SCALE GENOMIC DNA]</scope>
    <source>
        <strain evidence="3 4">RP1T</strain>
    </source>
</reference>
<protein>
    <recommendedName>
        <fullName evidence="5">DUF2852 domain-containing protein</fullName>
    </recommendedName>
</protein>
<dbReference type="InterPro" id="IPR021273">
    <property type="entry name" value="DUF2852"/>
</dbReference>
<dbReference type="Pfam" id="PF11014">
    <property type="entry name" value="DUF2852"/>
    <property type="match status" value="1"/>
</dbReference>
<gene>
    <name evidence="3" type="ORF">C5L14_14980</name>
</gene>
<keyword evidence="2" id="KW-0472">Membrane</keyword>
<evidence type="ECO:0000256" key="1">
    <source>
        <dbReference type="SAM" id="Coils"/>
    </source>
</evidence>
<keyword evidence="1" id="KW-0175">Coiled coil</keyword>
<dbReference type="Proteomes" id="UP000237682">
    <property type="component" value="Unassembled WGS sequence"/>
</dbReference>
<proteinExistence type="predicted"/>
<evidence type="ECO:0000313" key="4">
    <source>
        <dbReference type="Proteomes" id="UP000237682"/>
    </source>
</evidence>
<accession>A0A2S9QB99</accession>
<dbReference type="OrthoDB" id="9806878at2"/>
<feature type="transmembrane region" description="Helical" evidence="2">
    <location>
        <begin position="15"/>
        <end position="38"/>
    </location>
</feature>
<evidence type="ECO:0000256" key="2">
    <source>
        <dbReference type="SAM" id="Phobius"/>
    </source>
</evidence>
<evidence type="ECO:0008006" key="5">
    <source>
        <dbReference type="Google" id="ProtNLM"/>
    </source>
</evidence>
<sequence>MTSCSTRGRWHPLHVVAVIAGFLIWWPLGLAALAYFIWGDRFPREKVREGFERAKAEFAGFTRDQHSHAGHGWSATGNAAFDDYRRETLRRLEEERRRLEEEGRAFSEFVANLRRARDKEEFDRFMAERNAARNGGDSHSA</sequence>
<dbReference type="EMBL" id="PUEJ01000005">
    <property type="protein sequence ID" value="PRH86626.1"/>
    <property type="molecule type" value="Genomic_DNA"/>
</dbReference>
<keyword evidence="4" id="KW-1185">Reference proteome</keyword>
<comment type="caution">
    <text evidence="3">The sequence shown here is derived from an EMBL/GenBank/DDBJ whole genome shotgun (WGS) entry which is preliminary data.</text>
</comment>